<dbReference type="SUPFAM" id="SSF69047">
    <property type="entry name" value="Hypothetical protein YjbJ"/>
    <property type="match status" value="1"/>
</dbReference>
<evidence type="ECO:0000313" key="4">
    <source>
        <dbReference type="EMBL" id="MBA8808549.1"/>
    </source>
</evidence>
<evidence type="ECO:0000256" key="2">
    <source>
        <dbReference type="SAM" id="MobiDB-lite"/>
    </source>
</evidence>
<protein>
    <submittedName>
        <fullName evidence="4">Uncharacterized protein YjbJ (UPF0337 family)</fullName>
    </submittedName>
</protein>
<comment type="caution">
    <text evidence="4">The sequence shown here is derived from an EMBL/GenBank/DDBJ whole genome shotgun (WGS) entry which is preliminary data.</text>
</comment>
<sequence>MGLDDKLKNAAEDATGKAKEAAGRATDNEELEAEGKSDQAKASMKKAGENIKDVFKKND</sequence>
<comment type="similarity">
    <text evidence="1">Belongs to the UPF0337 (CsbD) family.</text>
</comment>
<evidence type="ECO:0000313" key="5">
    <source>
        <dbReference type="Proteomes" id="UP000540568"/>
    </source>
</evidence>
<dbReference type="RefSeq" id="WP_182616628.1">
    <property type="nucleotide sequence ID" value="NZ_BAAATF010000003.1"/>
</dbReference>
<feature type="compositionally biased region" description="Basic and acidic residues" evidence="2">
    <location>
        <begin position="1"/>
        <end position="22"/>
    </location>
</feature>
<name>A0A7W3J9A8_9MICO</name>
<keyword evidence="5" id="KW-1185">Reference proteome</keyword>
<dbReference type="EMBL" id="JACGWV010000001">
    <property type="protein sequence ID" value="MBA8808549.1"/>
    <property type="molecule type" value="Genomic_DNA"/>
</dbReference>
<evidence type="ECO:0000259" key="3">
    <source>
        <dbReference type="Pfam" id="PF05532"/>
    </source>
</evidence>
<proteinExistence type="inferred from homology"/>
<feature type="region of interest" description="Disordered" evidence="2">
    <location>
        <begin position="1"/>
        <end position="59"/>
    </location>
</feature>
<feature type="compositionally biased region" description="Basic and acidic residues" evidence="2">
    <location>
        <begin position="46"/>
        <end position="59"/>
    </location>
</feature>
<dbReference type="AlphaFoldDB" id="A0A7W3J9A8"/>
<dbReference type="Pfam" id="PF05532">
    <property type="entry name" value="CsbD"/>
    <property type="match status" value="1"/>
</dbReference>
<accession>A0A7W3J9A8</accession>
<dbReference type="InterPro" id="IPR008462">
    <property type="entry name" value="CsbD"/>
</dbReference>
<organism evidence="4 5">
    <name type="scientific">Promicromonospora sukumoe</name>
    <dbReference type="NCBI Taxonomy" id="88382"/>
    <lineage>
        <taxon>Bacteria</taxon>
        <taxon>Bacillati</taxon>
        <taxon>Actinomycetota</taxon>
        <taxon>Actinomycetes</taxon>
        <taxon>Micrococcales</taxon>
        <taxon>Promicromonosporaceae</taxon>
        <taxon>Promicromonospora</taxon>
    </lineage>
</organism>
<dbReference type="Gene3D" id="1.10.1470.10">
    <property type="entry name" value="YjbJ"/>
    <property type="match status" value="1"/>
</dbReference>
<evidence type="ECO:0000256" key="1">
    <source>
        <dbReference type="ARBA" id="ARBA00009129"/>
    </source>
</evidence>
<feature type="domain" description="CsbD-like" evidence="3">
    <location>
        <begin position="5"/>
        <end position="57"/>
    </location>
</feature>
<dbReference type="Proteomes" id="UP000540568">
    <property type="component" value="Unassembled WGS sequence"/>
</dbReference>
<reference evidence="4 5" key="1">
    <citation type="submission" date="2020-07" db="EMBL/GenBank/DDBJ databases">
        <title>Sequencing the genomes of 1000 actinobacteria strains.</title>
        <authorList>
            <person name="Klenk H.-P."/>
        </authorList>
    </citation>
    <scope>NUCLEOTIDE SEQUENCE [LARGE SCALE GENOMIC DNA]</scope>
    <source>
        <strain evidence="4 5">DSM 44121</strain>
    </source>
</reference>
<dbReference type="InterPro" id="IPR036629">
    <property type="entry name" value="YjbJ_sf"/>
</dbReference>
<gene>
    <name evidence="4" type="ORF">FHX71_002491</name>
</gene>